<reference evidence="3" key="1">
    <citation type="submission" date="2016-06" db="EMBL/GenBank/DDBJ databases">
        <authorList>
            <person name="Varghese N."/>
            <person name="Submissions Spin"/>
        </authorList>
    </citation>
    <scope>NUCLEOTIDE SEQUENCE [LARGE SCALE GENOMIC DNA]</scope>
    <source>
        <strain evidence="3">DSM 44815</strain>
    </source>
</reference>
<feature type="region of interest" description="Disordered" evidence="1">
    <location>
        <begin position="165"/>
        <end position="192"/>
    </location>
</feature>
<feature type="compositionally biased region" description="Pro residues" evidence="1">
    <location>
        <begin position="265"/>
        <end position="276"/>
    </location>
</feature>
<dbReference type="PATRIC" id="fig|261654.4.peg.5445"/>
<proteinExistence type="predicted"/>
<accession>A0A1A9A6Q2</accession>
<dbReference type="EMBL" id="LT594323">
    <property type="protein sequence ID" value="SBT51852.1"/>
    <property type="molecule type" value="Genomic_DNA"/>
</dbReference>
<gene>
    <name evidence="2" type="ORF">GA0070611_5374</name>
</gene>
<feature type="compositionally biased region" description="Gly residues" evidence="1">
    <location>
        <begin position="371"/>
        <end position="380"/>
    </location>
</feature>
<keyword evidence="3" id="KW-1185">Reference proteome</keyword>
<protein>
    <recommendedName>
        <fullName evidence="4">PPE family protein</fullName>
    </recommendedName>
</protein>
<dbReference type="STRING" id="261654.GA0070611_5374"/>
<feature type="region of interest" description="Disordered" evidence="1">
    <location>
        <begin position="250"/>
        <end position="435"/>
    </location>
</feature>
<evidence type="ECO:0008006" key="4">
    <source>
        <dbReference type="Google" id="ProtNLM"/>
    </source>
</evidence>
<evidence type="ECO:0000256" key="1">
    <source>
        <dbReference type="SAM" id="MobiDB-lite"/>
    </source>
</evidence>
<evidence type="ECO:0000313" key="2">
    <source>
        <dbReference type="EMBL" id="SBT51852.1"/>
    </source>
</evidence>
<dbReference type="Proteomes" id="UP000199385">
    <property type="component" value="Chromosome I"/>
</dbReference>
<feature type="compositionally biased region" description="Gly residues" evidence="1">
    <location>
        <begin position="307"/>
        <end position="321"/>
    </location>
</feature>
<feature type="compositionally biased region" description="Basic and acidic residues" evidence="1">
    <location>
        <begin position="387"/>
        <end position="407"/>
    </location>
</feature>
<dbReference type="AlphaFoldDB" id="A0A1A9A6Q2"/>
<name>A0A1A9A6Q2_9ACTN</name>
<evidence type="ECO:0000313" key="3">
    <source>
        <dbReference type="Proteomes" id="UP000199385"/>
    </source>
</evidence>
<sequence>MWACLQDQDTTGQWKQVAGWRKVCDLALAHLGRLREYRRGLAEAWPPETNAAARAYIGELDQLIDRVQRTHDAAAANYDALAAAARAIGSTRTELKPLYDEYLAKYRQKLAYEATAADPKAVAGSRLPATNPVTDADLQQLNDRARGLMSGLSGELQQAQAMLRQPPLQKSWPARDQPKTEPTEVPQPPTIPPIVAVPLPSGGPSARVSPAKVVGEPATLPSPPGVGPILGGTGTLTPTSPNVGLTPPSISQPISGSAPTLPGLSTPPSPYIPPSPYTGSSEPARGLAAEGGKAVPNGSARPTLPGGLIGGGPGGGIGQSGGSLPPRRANPVGGVIGGGGAGTAPTGAAGSRPNARRSQATSLHGLSPLGGSPGMGGPGTAGSPMKAGRDERGHHTRQPWDPDHPWETDEGVPPVVRPPDERGPIDPGPAIGFDR</sequence>
<organism evidence="2 3">
    <name type="scientific">Micromonospora auratinigra</name>
    <dbReference type="NCBI Taxonomy" id="261654"/>
    <lineage>
        <taxon>Bacteria</taxon>
        <taxon>Bacillati</taxon>
        <taxon>Actinomycetota</taxon>
        <taxon>Actinomycetes</taxon>
        <taxon>Micromonosporales</taxon>
        <taxon>Micromonosporaceae</taxon>
        <taxon>Micromonospora</taxon>
    </lineage>
</organism>